<dbReference type="GO" id="GO:0006397">
    <property type="term" value="P:mRNA processing"/>
    <property type="evidence" value="ECO:0007669"/>
    <property type="project" value="UniProtKB-KW"/>
</dbReference>
<dbReference type="GO" id="GO:0000290">
    <property type="term" value="P:deadenylation-dependent decapping of nuclear-transcribed mRNA"/>
    <property type="evidence" value="ECO:0007669"/>
    <property type="project" value="InterPro"/>
</dbReference>
<evidence type="ECO:0000313" key="6">
    <source>
        <dbReference type="EMBL" id="ORX33937.1"/>
    </source>
</evidence>
<dbReference type="InterPro" id="IPR010334">
    <property type="entry name" value="Dcp1"/>
</dbReference>
<evidence type="ECO:0000313" key="7">
    <source>
        <dbReference type="Proteomes" id="UP000193218"/>
    </source>
</evidence>
<dbReference type="Proteomes" id="UP000193218">
    <property type="component" value="Unassembled WGS sequence"/>
</dbReference>
<evidence type="ECO:0000256" key="3">
    <source>
        <dbReference type="ARBA" id="ARBA00022490"/>
    </source>
</evidence>
<keyword evidence="4" id="KW-0507">mRNA processing</keyword>
<feature type="region of interest" description="Disordered" evidence="5">
    <location>
        <begin position="1"/>
        <end position="34"/>
    </location>
</feature>
<dbReference type="PANTHER" id="PTHR16290:SF0">
    <property type="entry name" value="DECAPPING PROTEIN 1, ISOFORM A"/>
    <property type="match status" value="1"/>
</dbReference>
<evidence type="ECO:0000256" key="4">
    <source>
        <dbReference type="ARBA" id="ARBA00022664"/>
    </source>
</evidence>
<dbReference type="RefSeq" id="XP_021868225.1">
    <property type="nucleotide sequence ID" value="XM_022017042.1"/>
</dbReference>
<feature type="region of interest" description="Disordered" evidence="5">
    <location>
        <begin position="166"/>
        <end position="201"/>
    </location>
</feature>
<proteinExistence type="inferred from homology"/>
<dbReference type="InterPro" id="IPR011993">
    <property type="entry name" value="PH-like_dom_sf"/>
</dbReference>
<dbReference type="GO" id="GO:0000932">
    <property type="term" value="C:P-body"/>
    <property type="evidence" value="ECO:0007669"/>
    <property type="project" value="TreeGrafter"/>
</dbReference>
<organism evidence="6 7">
    <name type="scientific">Kockovaella imperatae</name>
    <dbReference type="NCBI Taxonomy" id="4999"/>
    <lineage>
        <taxon>Eukaryota</taxon>
        <taxon>Fungi</taxon>
        <taxon>Dikarya</taxon>
        <taxon>Basidiomycota</taxon>
        <taxon>Agaricomycotina</taxon>
        <taxon>Tremellomycetes</taxon>
        <taxon>Tremellales</taxon>
        <taxon>Cuniculitremaceae</taxon>
        <taxon>Kockovaella</taxon>
    </lineage>
</organism>
<feature type="region of interest" description="Disordered" evidence="5">
    <location>
        <begin position="265"/>
        <end position="417"/>
    </location>
</feature>
<evidence type="ECO:0000256" key="5">
    <source>
        <dbReference type="SAM" id="MobiDB-lite"/>
    </source>
</evidence>
<gene>
    <name evidence="6" type="ORF">BD324DRAFT_637747</name>
</gene>
<dbReference type="EMBL" id="NBSH01000016">
    <property type="protein sequence ID" value="ORX33937.1"/>
    <property type="molecule type" value="Genomic_DNA"/>
</dbReference>
<comment type="similarity">
    <text evidence="2">Belongs to the DCP1 family.</text>
</comment>
<dbReference type="OrthoDB" id="440673at2759"/>
<evidence type="ECO:0000256" key="1">
    <source>
        <dbReference type="ARBA" id="ARBA00004496"/>
    </source>
</evidence>
<name>A0A1Y1U8W9_9TREE</name>
<sequence>MPNTPSHLPKKPQFGLSGPQAASSSSSTPQEDQRVIDFRNATNFRSVTRNDPTVEEILETSVYSVIYQYDEVAGEWEKQKQEGPLFVVKRSKAPEYALFMLNRQTVKNVLIPLVPGEIKCTVVDSSTLQVARRGEKQRRGVWFSDGQVDVIKFRDTIVRICGEPVKKQPSPSIASAIPLNNSSPGSIPPPPVPTSKPTNAPLPADDFSRLFAGLSVANLWGRSVSDTSAIPRQHAQATGMTPPSDPARLTRQTVDNDIVTAKAPQYYAVTPQPDPLPVPTSADLPTGQSAEDLLNSLLGLPRSQPMPSAPPLVSPPPQPPAPQSSGHPVVLQGQVPPPPLPEPSHLQNSVTASDLLSQWAPPPSGQNAIVSPDLRKKSSKVGEATFAQAAAVPPPPPPPPPLPPQGPLETSLNGHQIPSRDPLREALMFNVGHMQPGVRSKGELIDQVMWLLHNDERFVDNLWWSYLERTKSGPG</sequence>
<dbReference type="GO" id="GO:0008047">
    <property type="term" value="F:enzyme activator activity"/>
    <property type="evidence" value="ECO:0007669"/>
    <property type="project" value="InterPro"/>
</dbReference>
<dbReference type="SUPFAM" id="SSF50729">
    <property type="entry name" value="PH domain-like"/>
    <property type="match status" value="1"/>
</dbReference>
<dbReference type="InParanoid" id="A0A1Y1U8W9"/>
<evidence type="ECO:0008006" key="8">
    <source>
        <dbReference type="Google" id="ProtNLM"/>
    </source>
</evidence>
<dbReference type="GO" id="GO:0031087">
    <property type="term" value="P:deadenylation-independent decapping of nuclear-transcribed mRNA"/>
    <property type="evidence" value="ECO:0007669"/>
    <property type="project" value="TreeGrafter"/>
</dbReference>
<accession>A0A1Y1U8W9</accession>
<feature type="compositionally biased region" description="Pro residues" evidence="5">
    <location>
        <begin position="392"/>
        <end position="406"/>
    </location>
</feature>
<evidence type="ECO:0000256" key="2">
    <source>
        <dbReference type="ARBA" id="ARBA00008778"/>
    </source>
</evidence>
<dbReference type="GeneID" id="33558851"/>
<keyword evidence="3" id="KW-0963">Cytoplasm</keyword>
<dbReference type="GO" id="GO:0003729">
    <property type="term" value="F:mRNA binding"/>
    <property type="evidence" value="ECO:0007669"/>
    <property type="project" value="TreeGrafter"/>
</dbReference>
<dbReference type="Pfam" id="PF06058">
    <property type="entry name" value="DCP1"/>
    <property type="match status" value="1"/>
</dbReference>
<reference evidence="6 7" key="1">
    <citation type="submission" date="2017-03" db="EMBL/GenBank/DDBJ databases">
        <title>Widespread Adenine N6-methylation of Active Genes in Fungi.</title>
        <authorList>
            <consortium name="DOE Joint Genome Institute"/>
            <person name="Mondo S.J."/>
            <person name="Dannebaum R.O."/>
            <person name="Kuo R.C."/>
            <person name="Louie K.B."/>
            <person name="Bewick A.J."/>
            <person name="Labutti K."/>
            <person name="Haridas S."/>
            <person name="Kuo A."/>
            <person name="Salamov A."/>
            <person name="Ahrendt S.R."/>
            <person name="Lau R."/>
            <person name="Bowen B.P."/>
            <person name="Lipzen A."/>
            <person name="Sullivan W."/>
            <person name="Andreopoulos W.B."/>
            <person name="Clum A."/>
            <person name="Lindquist E."/>
            <person name="Daum C."/>
            <person name="Northen T.R."/>
            <person name="Ramamoorthy G."/>
            <person name="Schmitz R.J."/>
            <person name="Gryganskyi A."/>
            <person name="Culley D."/>
            <person name="Magnuson J."/>
            <person name="James T.Y."/>
            <person name="O'Malley M.A."/>
            <person name="Stajich J.E."/>
            <person name="Spatafora J.W."/>
            <person name="Visel A."/>
            <person name="Grigoriev I.V."/>
        </authorList>
    </citation>
    <scope>NUCLEOTIDE SEQUENCE [LARGE SCALE GENOMIC DNA]</scope>
    <source>
        <strain evidence="6 7">NRRL Y-17943</strain>
    </source>
</reference>
<dbReference type="STRING" id="4999.A0A1Y1U8W9"/>
<dbReference type="PANTHER" id="PTHR16290">
    <property type="entry name" value="TRANSCRIPTION FACTOR SMIF DECAPPING ENZYME DCP1"/>
    <property type="match status" value="1"/>
</dbReference>
<comment type="caution">
    <text evidence="6">The sequence shown here is derived from an EMBL/GenBank/DDBJ whole genome shotgun (WGS) entry which is preliminary data.</text>
</comment>
<comment type="subcellular location">
    <subcellularLocation>
        <location evidence="1">Cytoplasm</location>
    </subcellularLocation>
</comment>
<dbReference type="Gene3D" id="2.30.29.30">
    <property type="entry name" value="Pleckstrin-homology domain (PH domain)/Phosphotyrosine-binding domain (PTB)"/>
    <property type="match status" value="1"/>
</dbReference>
<protein>
    <recommendedName>
        <fullName evidence="8">Dcp1-like decapping family-domain-containing protein</fullName>
    </recommendedName>
</protein>
<feature type="compositionally biased region" description="Low complexity" evidence="5">
    <location>
        <begin position="323"/>
        <end position="334"/>
    </location>
</feature>
<keyword evidence="7" id="KW-1185">Reference proteome</keyword>
<feature type="compositionally biased region" description="Pro residues" evidence="5">
    <location>
        <begin position="307"/>
        <end position="322"/>
    </location>
</feature>
<dbReference type="AlphaFoldDB" id="A0A1Y1U8W9"/>